<dbReference type="EMBL" id="JAPNKE010000002">
    <property type="protein sequence ID" value="MCY1010900.1"/>
    <property type="molecule type" value="Genomic_DNA"/>
</dbReference>
<evidence type="ECO:0000313" key="1">
    <source>
        <dbReference type="EMBL" id="MCY1010900.1"/>
    </source>
</evidence>
<accession>A0A9X3J1A6</accession>
<evidence type="ECO:0008006" key="3">
    <source>
        <dbReference type="Google" id="ProtNLM"/>
    </source>
</evidence>
<proteinExistence type="predicted"/>
<organism evidence="1 2">
    <name type="scientific">Nannocystis pusilla</name>
    <dbReference type="NCBI Taxonomy" id="889268"/>
    <lineage>
        <taxon>Bacteria</taxon>
        <taxon>Pseudomonadati</taxon>
        <taxon>Myxococcota</taxon>
        <taxon>Polyangia</taxon>
        <taxon>Nannocystales</taxon>
        <taxon>Nannocystaceae</taxon>
        <taxon>Nannocystis</taxon>
    </lineage>
</organism>
<dbReference type="Proteomes" id="UP001150924">
    <property type="component" value="Unassembled WGS sequence"/>
</dbReference>
<sequence length="110" mass="11985">MAPKREEQHRRAGFTVRGELRFASDSKGAGDVMESLASRFVVEARDRWRTAVARPANAIGMSMEAGGIESEFHSHAESQLVFQVRGELTCEASNALWIVPPQSALGSRAA</sequence>
<comment type="caution">
    <text evidence="1">The sequence shown here is derived from an EMBL/GenBank/DDBJ whole genome shotgun (WGS) entry which is preliminary data.</text>
</comment>
<dbReference type="AlphaFoldDB" id="A0A9X3J1A6"/>
<evidence type="ECO:0000313" key="2">
    <source>
        <dbReference type="Proteomes" id="UP001150924"/>
    </source>
</evidence>
<name>A0A9X3J1A6_9BACT</name>
<keyword evidence="2" id="KW-1185">Reference proteome</keyword>
<protein>
    <recommendedName>
        <fullName evidence="3">Cupin domain-containing protein</fullName>
    </recommendedName>
</protein>
<dbReference type="RefSeq" id="WP_267774037.1">
    <property type="nucleotide sequence ID" value="NZ_JAPNKE010000002.1"/>
</dbReference>
<gene>
    <name evidence="1" type="ORF">OV079_36120</name>
</gene>
<reference evidence="1" key="1">
    <citation type="submission" date="2022-11" db="EMBL/GenBank/DDBJ databases">
        <title>Minimal conservation of predation-associated metabolite biosynthetic gene clusters underscores biosynthetic potential of Myxococcota including descriptions for ten novel species: Archangium lansinium sp. nov., Myxococcus landrumus sp. nov., Nannocystis bai.</title>
        <authorList>
            <person name="Ahearne A."/>
            <person name="Stevens C."/>
            <person name="Phillips K."/>
        </authorList>
    </citation>
    <scope>NUCLEOTIDE SEQUENCE</scope>
    <source>
        <strain evidence="1">Na p29</strain>
    </source>
</reference>